<dbReference type="Proteomes" id="UP000811844">
    <property type="component" value="Unassembled WGS sequence"/>
</dbReference>
<accession>A0ABS5I0Q1</accession>
<sequence length="335" mass="37466">MTFMMIHAKTTLLALAQHYSAKLRVKPLKHNQFKVAQCCVNPIRSNHIDFRQIITLIGALVFSTNTFASSAYDQIPANEIKHITIDGKPSTVLVRPWLGKMHFGAAIIIGPSSKKANANPPGITHFLRTHLNPLGWATISVTPTVGLYYPNYSTSPEAVSKAGEKQLALNTSKPTPKFQSDQLLQQRNFQHKQLNDTINALTEVGQAYPGKRLMIAIDDSAAIITQLLYEEKIPKPDTLILINPYREFDQEMAKGEKILTLATQLQALNIPILDLQSPDGHPVSVAQAPNRFAKNNIKPIRYYVQYPLTLNLNSEAGWQEALEYIKGFARRTPQY</sequence>
<dbReference type="EMBL" id="JAAIKR010000004">
    <property type="protein sequence ID" value="MBR9727597.1"/>
    <property type="molecule type" value="Genomic_DNA"/>
</dbReference>
<gene>
    <name evidence="1" type="ORF">G3R48_06300</name>
</gene>
<organism evidence="1 2">
    <name type="scientific">Shewanella intestini</name>
    <dbReference type="NCBI Taxonomy" id="2017544"/>
    <lineage>
        <taxon>Bacteria</taxon>
        <taxon>Pseudomonadati</taxon>
        <taxon>Pseudomonadota</taxon>
        <taxon>Gammaproteobacteria</taxon>
        <taxon>Alteromonadales</taxon>
        <taxon>Shewanellaceae</taxon>
        <taxon>Shewanella</taxon>
    </lineage>
</organism>
<dbReference type="InterPro" id="IPR022529">
    <property type="entry name" value="DUF3530"/>
</dbReference>
<dbReference type="RefSeq" id="WP_194823837.1">
    <property type="nucleotide sequence ID" value="NZ_JAAIKR010000004.1"/>
</dbReference>
<reference evidence="1 2" key="1">
    <citation type="submission" date="2020-02" db="EMBL/GenBank/DDBJ databases">
        <title>Shewanella WXL01 sp. nov., a marine bacterium isolated from green algae in Luhuitou Fringing Reef (Northern South China Sea).</title>
        <authorList>
            <person name="Wang X."/>
        </authorList>
    </citation>
    <scope>NUCLEOTIDE SEQUENCE [LARGE SCALE GENOMIC DNA]</scope>
    <source>
        <strain evidence="1 2">MCCC 1A01895</strain>
    </source>
</reference>
<name>A0ABS5I0Q1_9GAMM</name>
<protein>
    <submittedName>
        <fullName evidence="1">DUF3530 family protein</fullName>
    </submittedName>
</protein>
<keyword evidence="2" id="KW-1185">Reference proteome</keyword>
<comment type="caution">
    <text evidence="1">The sequence shown here is derived from an EMBL/GenBank/DDBJ whole genome shotgun (WGS) entry which is preliminary data.</text>
</comment>
<evidence type="ECO:0000313" key="2">
    <source>
        <dbReference type="Proteomes" id="UP000811844"/>
    </source>
</evidence>
<dbReference type="Pfam" id="PF12048">
    <property type="entry name" value="DUF3530"/>
    <property type="match status" value="1"/>
</dbReference>
<evidence type="ECO:0000313" key="1">
    <source>
        <dbReference type="EMBL" id="MBR9727597.1"/>
    </source>
</evidence>
<proteinExistence type="predicted"/>